<evidence type="ECO:0000256" key="3">
    <source>
        <dbReference type="ARBA" id="ARBA00022692"/>
    </source>
</evidence>
<protein>
    <submittedName>
        <fullName evidence="7">Flippase</fullName>
    </submittedName>
</protein>
<keyword evidence="5 6" id="KW-0472">Membrane</keyword>
<evidence type="ECO:0000256" key="6">
    <source>
        <dbReference type="SAM" id="Phobius"/>
    </source>
</evidence>
<reference evidence="7" key="2">
    <citation type="journal article" date="2024" name="Antonie Van Leeuwenhoek">
        <title>Roseihalotalea indica gen. nov., sp. nov., a halophilic Bacteroidetes from mesopelagic Southwest Indian Ocean with higher carbohydrate metabolic potential.</title>
        <authorList>
            <person name="Chen B."/>
            <person name="Zhang M."/>
            <person name="Lin D."/>
            <person name="Ye J."/>
            <person name="Tang K."/>
        </authorList>
    </citation>
    <scope>NUCLEOTIDE SEQUENCE</scope>
    <source>
        <strain evidence="7">TK19036</strain>
    </source>
</reference>
<feature type="transmembrane region" description="Helical" evidence="6">
    <location>
        <begin position="12"/>
        <end position="35"/>
    </location>
</feature>
<evidence type="ECO:0000256" key="4">
    <source>
        <dbReference type="ARBA" id="ARBA00022989"/>
    </source>
</evidence>
<feature type="transmembrane region" description="Helical" evidence="6">
    <location>
        <begin position="152"/>
        <end position="173"/>
    </location>
</feature>
<feature type="transmembrane region" description="Helical" evidence="6">
    <location>
        <begin position="393"/>
        <end position="413"/>
    </location>
</feature>
<dbReference type="EMBL" id="CP120682">
    <property type="protein sequence ID" value="WKN35503.1"/>
    <property type="molecule type" value="Genomic_DNA"/>
</dbReference>
<sequence length="443" mass="49387">MQKLKNNYWVTSAFFTIAQRLSVPLFGVGSFLILIRTLDEQEMGSWVLFLNITTIIEVVRNGLVKGATVKFINSASEKDHNAIKSASLVINIIYTVATLGILLVGAKAISTFLNTPQLVTMFYYYSISAAIFIPFSHLEFIQQSNMRFNGIFYSYFSKQGIFFILIVVGVLFFPDTLNVADLVLLQAAGLLIGTIVAYMTSRTLLTHTFEVSKTWITDLWQFGKYGLYTNFSNSILTTTDQLLLGNIVSTASVAIYNAALRITNIFIIPSVAVADILYPKSVKAHESQGTQEVKNLYEKAVGANLVPIIPMLLVILIFPELIIRLLAGERYIEAVSVLRVSILGILVLPFLKQFGTVMNAIDKPQYNFYFVLALSCFNLIGNYLFITKMGIIGAAYATLLTYIIGFIACQIILKQLVASTLMGVISRMLVFYRSAFLMIRKLI</sequence>
<feature type="transmembrane region" description="Helical" evidence="6">
    <location>
        <begin position="179"/>
        <end position="199"/>
    </location>
</feature>
<keyword evidence="3 6" id="KW-0812">Transmembrane</keyword>
<keyword evidence="4 6" id="KW-1133">Transmembrane helix</keyword>
<dbReference type="Pfam" id="PF13440">
    <property type="entry name" value="Polysacc_synt_3"/>
    <property type="match status" value="1"/>
</dbReference>
<dbReference type="PANTHER" id="PTHR30250:SF11">
    <property type="entry name" value="O-ANTIGEN TRANSPORTER-RELATED"/>
    <property type="match status" value="1"/>
</dbReference>
<dbReference type="PANTHER" id="PTHR30250">
    <property type="entry name" value="PST FAMILY PREDICTED COLANIC ACID TRANSPORTER"/>
    <property type="match status" value="1"/>
</dbReference>
<evidence type="ECO:0000256" key="2">
    <source>
        <dbReference type="ARBA" id="ARBA00022475"/>
    </source>
</evidence>
<feature type="transmembrane region" description="Helical" evidence="6">
    <location>
        <begin position="262"/>
        <end position="280"/>
    </location>
</feature>
<feature type="transmembrane region" description="Helical" evidence="6">
    <location>
        <begin position="88"/>
        <end position="110"/>
    </location>
</feature>
<dbReference type="GO" id="GO:0005886">
    <property type="term" value="C:plasma membrane"/>
    <property type="evidence" value="ECO:0007669"/>
    <property type="project" value="UniProtKB-SubCell"/>
</dbReference>
<reference evidence="7" key="1">
    <citation type="journal article" date="2023" name="Comput. Struct. Biotechnol. J.">
        <title>Discovery of a novel marine Bacteroidetes with a rich repertoire of carbohydrate-active enzymes.</title>
        <authorList>
            <person name="Chen B."/>
            <person name="Liu G."/>
            <person name="Chen Q."/>
            <person name="Wang H."/>
            <person name="Liu L."/>
            <person name="Tang K."/>
        </authorList>
    </citation>
    <scope>NUCLEOTIDE SEQUENCE</scope>
    <source>
        <strain evidence="7">TK19036</strain>
    </source>
</reference>
<feature type="transmembrane region" description="Helical" evidence="6">
    <location>
        <begin position="419"/>
        <end position="439"/>
    </location>
</feature>
<organism evidence="7">
    <name type="scientific">Roseihalotalea indica</name>
    <dbReference type="NCBI Taxonomy" id="2867963"/>
    <lineage>
        <taxon>Bacteria</taxon>
        <taxon>Pseudomonadati</taxon>
        <taxon>Bacteroidota</taxon>
        <taxon>Cytophagia</taxon>
        <taxon>Cytophagales</taxon>
        <taxon>Catalimonadaceae</taxon>
        <taxon>Roseihalotalea</taxon>
    </lineage>
</organism>
<comment type="subcellular location">
    <subcellularLocation>
        <location evidence="1">Cell membrane</location>
        <topology evidence="1">Multi-pass membrane protein</topology>
    </subcellularLocation>
</comment>
<feature type="transmembrane region" description="Helical" evidence="6">
    <location>
        <begin position="366"/>
        <end position="386"/>
    </location>
</feature>
<proteinExistence type="predicted"/>
<accession>A0AA49GK06</accession>
<dbReference type="CDD" id="cd13128">
    <property type="entry name" value="MATE_Wzx_like"/>
    <property type="match status" value="1"/>
</dbReference>
<evidence type="ECO:0000256" key="1">
    <source>
        <dbReference type="ARBA" id="ARBA00004651"/>
    </source>
</evidence>
<gene>
    <name evidence="7" type="ORF">K4G66_24315</name>
</gene>
<keyword evidence="2" id="KW-1003">Cell membrane</keyword>
<name>A0AA49GK06_9BACT</name>
<dbReference type="InterPro" id="IPR050833">
    <property type="entry name" value="Poly_Biosynth_Transport"/>
</dbReference>
<feature type="transmembrane region" description="Helical" evidence="6">
    <location>
        <begin position="300"/>
        <end position="319"/>
    </location>
</feature>
<evidence type="ECO:0000313" key="7">
    <source>
        <dbReference type="EMBL" id="WKN35503.1"/>
    </source>
</evidence>
<dbReference type="AlphaFoldDB" id="A0AA49GK06"/>
<feature type="transmembrane region" description="Helical" evidence="6">
    <location>
        <begin position="122"/>
        <end position="140"/>
    </location>
</feature>
<feature type="transmembrane region" description="Helical" evidence="6">
    <location>
        <begin position="331"/>
        <end position="351"/>
    </location>
</feature>
<evidence type="ECO:0000256" key="5">
    <source>
        <dbReference type="ARBA" id="ARBA00023136"/>
    </source>
</evidence>